<keyword evidence="2 5" id="KW-0863">Zinc-finger</keyword>
<protein>
    <recommendedName>
        <fullName evidence="7">C3H1-type domain-containing protein</fullName>
    </recommendedName>
</protein>
<dbReference type="Pfam" id="PF25512">
    <property type="entry name" value="zf-CCCH_AtC3H23"/>
    <property type="match status" value="1"/>
</dbReference>
<evidence type="ECO:0000256" key="5">
    <source>
        <dbReference type="PROSITE-ProRule" id="PRU00723"/>
    </source>
</evidence>
<evidence type="ECO:0000256" key="4">
    <source>
        <dbReference type="ARBA" id="ARBA00023125"/>
    </source>
</evidence>
<evidence type="ECO:0000256" key="1">
    <source>
        <dbReference type="ARBA" id="ARBA00022723"/>
    </source>
</evidence>
<proteinExistence type="predicted"/>
<dbReference type="EMBL" id="CP126224">
    <property type="protein sequence ID" value="WIA23837.1"/>
    <property type="molecule type" value="Genomic_DNA"/>
</dbReference>
<keyword evidence="1 5" id="KW-0479">Metal-binding</keyword>
<keyword evidence="3 5" id="KW-0862">Zinc</keyword>
<dbReference type="Pfam" id="PF00642">
    <property type="entry name" value="zf-CCCH"/>
    <property type="match status" value="1"/>
</dbReference>
<feature type="domain" description="C3H1-type" evidence="7">
    <location>
        <begin position="97"/>
        <end position="124"/>
    </location>
</feature>
<feature type="zinc finger region" description="C3H1-type" evidence="5">
    <location>
        <begin position="97"/>
        <end position="124"/>
    </location>
</feature>
<dbReference type="InterPro" id="IPR057444">
    <property type="entry name" value="Znf-CCCH_AtC3H23-like"/>
</dbReference>
<evidence type="ECO:0000313" key="8">
    <source>
        <dbReference type="EMBL" id="WIA23837.1"/>
    </source>
</evidence>
<dbReference type="SUPFAM" id="SSF90229">
    <property type="entry name" value="CCCH zinc finger"/>
    <property type="match status" value="1"/>
</dbReference>
<dbReference type="Gene3D" id="3.30.1370.210">
    <property type="match status" value="1"/>
</dbReference>
<keyword evidence="4" id="KW-0238">DNA-binding</keyword>
<gene>
    <name evidence="8" type="ORF">OEZ85_013497</name>
</gene>
<dbReference type="InterPro" id="IPR000571">
    <property type="entry name" value="Znf_CCCH"/>
</dbReference>
<reference evidence="8 9" key="1">
    <citation type="submission" date="2023-05" db="EMBL/GenBank/DDBJ databases">
        <title>A 100% complete, gapless, phased diploid assembly of the Scenedesmus obliquus UTEX 3031 genome.</title>
        <authorList>
            <person name="Biondi T.C."/>
            <person name="Hanschen E.R."/>
            <person name="Kwon T."/>
            <person name="Eng W."/>
            <person name="Kruse C.P.S."/>
            <person name="Koehler S.I."/>
            <person name="Kunde Y."/>
            <person name="Gleasner C.D."/>
            <person name="You Mak K.T."/>
            <person name="Polle J."/>
            <person name="Hovde B.T."/>
            <person name="Starkenburg S.R."/>
        </authorList>
    </citation>
    <scope>NUCLEOTIDE SEQUENCE [LARGE SCALE GENOMIC DNA]</scope>
    <source>
        <strain evidence="8 9">DOE0152z</strain>
    </source>
</reference>
<dbReference type="PROSITE" id="PS50103">
    <property type="entry name" value="ZF_C3H1"/>
    <property type="match status" value="1"/>
</dbReference>
<evidence type="ECO:0000259" key="7">
    <source>
        <dbReference type="PROSITE" id="PS50103"/>
    </source>
</evidence>
<dbReference type="PANTHER" id="PTHR14493">
    <property type="entry name" value="UNKEMPT FAMILY MEMBER"/>
    <property type="match status" value="1"/>
</dbReference>
<organism evidence="8 9">
    <name type="scientific">Tetradesmus obliquus</name>
    <name type="common">Green alga</name>
    <name type="synonym">Acutodesmus obliquus</name>
    <dbReference type="NCBI Taxonomy" id="3088"/>
    <lineage>
        <taxon>Eukaryota</taxon>
        <taxon>Viridiplantae</taxon>
        <taxon>Chlorophyta</taxon>
        <taxon>core chlorophytes</taxon>
        <taxon>Chlorophyceae</taxon>
        <taxon>CS clade</taxon>
        <taxon>Sphaeropleales</taxon>
        <taxon>Scenedesmaceae</taxon>
        <taxon>Tetradesmus</taxon>
    </lineage>
</organism>
<evidence type="ECO:0000313" key="9">
    <source>
        <dbReference type="Proteomes" id="UP001244341"/>
    </source>
</evidence>
<name>A0ABY8UU26_TETOB</name>
<evidence type="ECO:0000256" key="6">
    <source>
        <dbReference type="SAM" id="MobiDB-lite"/>
    </source>
</evidence>
<keyword evidence="9" id="KW-1185">Reference proteome</keyword>
<dbReference type="Proteomes" id="UP001244341">
    <property type="component" value="Chromosome 17b"/>
</dbReference>
<dbReference type="InterPro" id="IPR036855">
    <property type="entry name" value="Znf_CCCH_sf"/>
</dbReference>
<dbReference type="SMART" id="SM00356">
    <property type="entry name" value="ZnF_C3H1"/>
    <property type="match status" value="2"/>
</dbReference>
<evidence type="ECO:0000256" key="3">
    <source>
        <dbReference type="ARBA" id="ARBA00022833"/>
    </source>
</evidence>
<accession>A0ABY8UU26</accession>
<dbReference type="InterPro" id="IPR045234">
    <property type="entry name" value="Unkempt-like"/>
</dbReference>
<sequence>MDRAVQAAGVSNSDPCTVPLSPGNSDSQTALDELEAIQDTCSAEPCELDKPEYKTDDFRLHQFKIKQCTNEEAHDWCLCPFAHPGEKAQRRDPRLYKYTGISCPDYRKGTCKRGNACPYAHGVFEVWLHPSRYRTQMCKDAPHCTRQVCFFAHTLEEVRAVEAEDLPLLLEEGAAADAELPAVPESASPPPNVVWTVWRGLDAAVVVQHCA</sequence>
<feature type="region of interest" description="Disordered" evidence="6">
    <location>
        <begin position="1"/>
        <end position="27"/>
    </location>
</feature>
<evidence type="ECO:0000256" key="2">
    <source>
        <dbReference type="ARBA" id="ARBA00022771"/>
    </source>
</evidence>
<dbReference type="PANTHER" id="PTHR14493:SF50">
    <property type="entry name" value="RING FINGER PROTEIN UNKEMPT"/>
    <property type="match status" value="1"/>
</dbReference>